<feature type="compositionally biased region" description="Acidic residues" evidence="9">
    <location>
        <begin position="492"/>
        <end position="503"/>
    </location>
</feature>
<name>A0AAW2HL30_9NEOP</name>
<feature type="domain" description="C2H2-type" evidence="10">
    <location>
        <begin position="224"/>
        <end position="253"/>
    </location>
</feature>
<dbReference type="GO" id="GO:0000981">
    <property type="term" value="F:DNA-binding transcription factor activity, RNA polymerase II-specific"/>
    <property type="evidence" value="ECO:0007669"/>
    <property type="project" value="TreeGrafter"/>
</dbReference>
<feature type="region of interest" description="Disordered" evidence="9">
    <location>
        <begin position="1"/>
        <end position="67"/>
    </location>
</feature>
<feature type="compositionally biased region" description="Basic and acidic residues" evidence="9">
    <location>
        <begin position="1"/>
        <end position="12"/>
    </location>
</feature>
<dbReference type="AlphaFoldDB" id="A0AAW2HL30"/>
<feature type="domain" description="C2H2-type" evidence="10">
    <location>
        <begin position="401"/>
        <end position="425"/>
    </location>
</feature>
<evidence type="ECO:0000256" key="6">
    <source>
        <dbReference type="ARBA" id="ARBA00023125"/>
    </source>
</evidence>
<protein>
    <recommendedName>
        <fullName evidence="10">C2H2-type domain-containing protein</fullName>
    </recommendedName>
</protein>
<feature type="compositionally biased region" description="Basic and acidic residues" evidence="9">
    <location>
        <begin position="519"/>
        <end position="531"/>
    </location>
</feature>
<evidence type="ECO:0000256" key="9">
    <source>
        <dbReference type="SAM" id="MobiDB-lite"/>
    </source>
</evidence>
<proteinExistence type="predicted"/>
<dbReference type="GO" id="GO:0000978">
    <property type="term" value="F:RNA polymerase II cis-regulatory region sequence-specific DNA binding"/>
    <property type="evidence" value="ECO:0007669"/>
    <property type="project" value="TreeGrafter"/>
</dbReference>
<keyword evidence="6" id="KW-0238">DNA-binding</keyword>
<dbReference type="GO" id="GO:0005634">
    <property type="term" value="C:nucleus"/>
    <property type="evidence" value="ECO:0007669"/>
    <property type="project" value="UniProtKB-SubCell"/>
</dbReference>
<keyword evidence="2" id="KW-0479">Metal-binding</keyword>
<feature type="domain" description="C2H2-type" evidence="10">
    <location>
        <begin position="310"/>
        <end position="338"/>
    </location>
</feature>
<evidence type="ECO:0000256" key="8">
    <source>
        <dbReference type="PROSITE-ProRule" id="PRU00042"/>
    </source>
</evidence>
<evidence type="ECO:0000313" key="11">
    <source>
        <dbReference type="EMBL" id="KAL0270519.1"/>
    </source>
</evidence>
<feature type="compositionally biased region" description="Basic and acidic residues" evidence="9">
    <location>
        <begin position="35"/>
        <end position="48"/>
    </location>
</feature>
<keyword evidence="4 8" id="KW-0863">Zinc-finger</keyword>
<keyword evidence="5" id="KW-0862">Zinc</keyword>
<feature type="compositionally biased region" description="Acidic residues" evidence="9">
    <location>
        <begin position="50"/>
        <end position="64"/>
    </location>
</feature>
<dbReference type="EMBL" id="JARGDH010000004">
    <property type="protein sequence ID" value="KAL0270519.1"/>
    <property type="molecule type" value="Genomic_DNA"/>
</dbReference>
<dbReference type="PROSITE" id="PS50157">
    <property type="entry name" value="ZINC_FINGER_C2H2_2"/>
    <property type="match status" value="4"/>
</dbReference>
<dbReference type="InterPro" id="IPR013087">
    <property type="entry name" value="Znf_C2H2_type"/>
</dbReference>
<dbReference type="SMART" id="SM00355">
    <property type="entry name" value="ZnF_C2H2"/>
    <property type="match status" value="10"/>
</dbReference>
<dbReference type="PROSITE" id="PS00028">
    <property type="entry name" value="ZINC_FINGER_C2H2_1"/>
    <property type="match status" value="6"/>
</dbReference>
<feature type="domain" description="C2H2-type" evidence="10">
    <location>
        <begin position="284"/>
        <end position="311"/>
    </location>
</feature>
<dbReference type="GO" id="GO:0008270">
    <property type="term" value="F:zinc ion binding"/>
    <property type="evidence" value="ECO:0007669"/>
    <property type="project" value="UniProtKB-KW"/>
</dbReference>
<organism evidence="11">
    <name type="scientific">Menopon gallinae</name>
    <name type="common">poultry shaft louse</name>
    <dbReference type="NCBI Taxonomy" id="328185"/>
    <lineage>
        <taxon>Eukaryota</taxon>
        <taxon>Metazoa</taxon>
        <taxon>Ecdysozoa</taxon>
        <taxon>Arthropoda</taxon>
        <taxon>Hexapoda</taxon>
        <taxon>Insecta</taxon>
        <taxon>Pterygota</taxon>
        <taxon>Neoptera</taxon>
        <taxon>Paraneoptera</taxon>
        <taxon>Psocodea</taxon>
        <taxon>Troctomorpha</taxon>
        <taxon>Phthiraptera</taxon>
        <taxon>Amblycera</taxon>
        <taxon>Menoponidae</taxon>
        <taxon>Menopon</taxon>
    </lineage>
</organism>
<dbReference type="InterPro" id="IPR036236">
    <property type="entry name" value="Znf_C2H2_sf"/>
</dbReference>
<keyword evidence="7" id="KW-0539">Nucleus</keyword>
<dbReference type="PANTHER" id="PTHR24391">
    <property type="entry name" value="HISTONE H4 TRANSCRIPTION FACTOR-RELATED"/>
    <property type="match status" value="1"/>
</dbReference>
<comment type="subcellular location">
    <subcellularLocation>
        <location evidence="1">Nucleus</location>
    </subcellularLocation>
</comment>
<dbReference type="InterPro" id="IPR051574">
    <property type="entry name" value="ZnF_E-box_Homeobox"/>
</dbReference>
<evidence type="ECO:0000256" key="2">
    <source>
        <dbReference type="ARBA" id="ARBA00022723"/>
    </source>
</evidence>
<dbReference type="Pfam" id="PF00096">
    <property type="entry name" value="zf-C2H2"/>
    <property type="match status" value="2"/>
</dbReference>
<dbReference type="Gene3D" id="3.30.160.60">
    <property type="entry name" value="Classic Zinc Finger"/>
    <property type="match status" value="4"/>
</dbReference>
<keyword evidence="3" id="KW-0677">Repeat</keyword>
<sequence>MKRQRVGDERSEKLRKKNVKTESDHEVSGAIEECDTNHSSRLSERFVEDPLPEPDNPSEEDDTLTVDGSRRKPAFQYTREVFVMKCEWAECSYETMRVDDFIKHVESHNPQVENRDSGVDFYCCLWESCGFDSTNRNVVVRHVNYHSYHTKIKAIGTRIMKTSKLPNCTLDYAGRNLLPVLPELNCEWEDCHLKFSNFQTFLYHVQCHVHVLPQRRALKEMEKTVCNWRDCKKTFKGSHKLRDHVRTHTQEKLVGCPVCGTQFSNKTKFYDHCKRQMPVERKGFKCSHCRKNFATERILRDHIRLHINKYKCPYCDMTCPFQSTLVLHIRYRHMDEKPFKCSFCEHRSKTLRDLENHQLTHCSENFWVCEQEDCDYSCRSKYILQEHYNKDHSENMDRFQYCCHICPKKYKRGGELTIHLKAQHSYRWASGHSRFKYIRGDDGSYRLQTVRYESIEVTKEMMKTKTNKALEIPRKQFKCVFQSPGNILIKECEEEEEEEEDEPTESRENESDENEDEDGVKSDEDGDKTDSSDSSSFGENLKKYLGLTGTSNFIKVVRSNKDGCR</sequence>
<evidence type="ECO:0000256" key="7">
    <source>
        <dbReference type="ARBA" id="ARBA00023242"/>
    </source>
</evidence>
<gene>
    <name evidence="11" type="ORF">PYX00_007906</name>
</gene>
<evidence type="ECO:0000256" key="4">
    <source>
        <dbReference type="ARBA" id="ARBA00022771"/>
    </source>
</evidence>
<evidence type="ECO:0000259" key="10">
    <source>
        <dbReference type="PROSITE" id="PS50157"/>
    </source>
</evidence>
<accession>A0AAW2HL30</accession>
<reference evidence="11" key="1">
    <citation type="journal article" date="2024" name="Gigascience">
        <title>Chromosome-level genome of the poultry shaft louse Menopon gallinae provides insight into the host-switching and adaptive evolution of parasitic lice.</title>
        <authorList>
            <person name="Xu Y."/>
            <person name="Ma L."/>
            <person name="Liu S."/>
            <person name="Liang Y."/>
            <person name="Liu Q."/>
            <person name="He Z."/>
            <person name="Tian L."/>
            <person name="Duan Y."/>
            <person name="Cai W."/>
            <person name="Li H."/>
            <person name="Song F."/>
        </authorList>
    </citation>
    <scope>NUCLEOTIDE SEQUENCE</scope>
    <source>
        <strain evidence="11">Cailab_2023a</strain>
    </source>
</reference>
<dbReference type="GO" id="GO:0045892">
    <property type="term" value="P:negative regulation of DNA-templated transcription"/>
    <property type="evidence" value="ECO:0007669"/>
    <property type="project" value="UniProtKB-ARBA"/>
</dbReference>
<evidence type="ECO:0000256" key="3">
    <source>
        <dbReference type="ARBA" id="ARBA00022737"/>
    </source>
</evidence>
<dbReference type="SUPFAM" id="SSF57667">
    <property type="entry name" value="beta-beta-alpha zinc fingers"/>
    <property type="match status" value="4"/>
</dbReference>
<evidence type="ECO:0000256" key="1">
    <source>
        <dbReference type="ARBA" id="ARBA00004123"/>
    </source>
</evidence>
<dbReference type="PANTHER" id="PTHR24391:SF18">
    <property type="entry name" value="EG:115C2.6 PROTEIN"/>
    <property type="match status" value="1"/>
</dbReference>
<comment type="caution">
    <text evidence="11">The sequence shown here is derived from an EMBL/GenBank/DDBJ whole genome shotgun (WGS) entry which is preliminary data.</text>
</comment>
<evidence type="ECO:0000256" key="5">
    <source>
        <dbReference type="ARBA" id="ARBA00022833"/>
    </source>
</evidence>
<feature type="region of interest" description="Disordered" evidence="9">
    <location>
        <begin position="491"/>
        <end position="540"/>
    </location>
</feature>